<name>Q23RX0_TETTS</name>
<evidence type="ECO:0000313" key="1">
    <source>
        <dbReference type="EMBL" id="EAR99269.2"/>
    </source>
</evidence>
<keyword evidence="2" id="KW-1185">Reference proteome</keyword>
<organism evidence="1 2">
    <name type="scientific">Tetrahymena thermophila (strain SB210)</name>
    <dbReference type="NCBI Taxonomy" id="312017"/>
    <lineage>
        <taxon>Eukaryota</taxon>
        <taxon>Sar</taxon>
        <taxon>Alveolata</taxon>
        <taxon>Ciliophora</taxon>
        <taxon>Intramacronucleata</taxon>
        <taxon>Oligohymenophorea</taxon>
        <taxon>Hymenostomatida</taxon>
        <taxon>Tetrahymenina</taxon>
        <taxon>Tetrahymenidae</taxon>
        <taxon>Tetrahymena</taxon>
    </lineage>
</organism>
<dbReference type="InParanoid" id="Q23RX0"/>
<dbReference type="RefSeq" id="XP_001019514.2">
    <property type="nucleotide sequence ID" value="XM_001019514.2"/>
</dbReference>
<sequence>MGIYNDELTVFSTHQLDSFIRLIYQNTNYFYEDYMERKQGVFFESLYINHISKCSKNDAQNLCFCSQFTQDSHSPNVKDILGQDFRKQFMINQIINLYKNYLNKADFFQKKNILFSYLSFLIEQTRNLKNIAIEDLRVIQNQLYALNSKDSVLINLSQIFQICLDFYNTSNLNVKSKKKLRQTLNFDLEDVFSPQYCSIYFSLISQFVEIKRTSTNFQQIFQIDQASVLGKQISELLPKILHEVHELTISEYINLGNKDSLISTDQRFAFALNGKGFIFPISIRIKTEKFLDDFGVTALIKKGSDLKIVKGSATFQLYSLNSCNYE</sequence>
<dbReference type="AlphaFoldDB" id="Q23RX0"/>
<evidence type="ECO:0000313" key="2">
    <source>
        <dbReference type="Proteomes" id="UP000009168"/>
    </source>
</evidence>
<dbReference type="HOGENOM" id="CLU_1211908_0_0_1"/>
<accession>Q23RX0</accession>
<protein>
    <submittedName>
        <fullName evidence="1">Uncharacterized protein</fullName>
    </submittedName>
</protein>
<dbReference type="Proteomes" id="UP000009168">
    <property type="component" value="Unassembled WGS sequence"/>
</dbReference>
<reference evidence="2" key="1">
    <citation type="journal article" date="2006" name="PLoS Biol.">
        <title>Macronuclear genome sequence of the ciliate Tetrahymena thermophila, a model eukaryote.</title>
        <authorList>
            <person name="Eisen J.A."/>
            <person name="Coyne R.S."/>
            <person name="Wu M."/>
            <person name="Wu D."/>
            <person name="Thiagarajan M."/>
            <person name="Wortman J.R."/>
            <person name="Badger J.H."/>
            <person name="Ren Q."/>
            <person name="Amedeo P."/>
            <person name="Jones K.M."/>
            <person name="Tallon L.J."/>
            <person name="Delcher A.L."/>
            <person name="Salzberg S.L."/>
            <person name="Silva J.C."/>
            <person name="Haas B.J."/>
            <person name="Majoros W.H."/>
            <person name="Farzad M."/>
            <person name="Carlton J.M."/>
            <person name="Smith R.K. Jr."/>
            <person name="Garg J."/>
            <person name="Pearlman R.E."/>
            <person name="Karrer K.M."/>
            <person name="Sun L."/>
            <person name="Manning G."/>
            <person name="Elde N.C."/>
            <person name="Turkewitz A.P."/>
            <person name="Asai D.J."/>
            <person name="Wilkes D.E."/>
            <person name="Wang Y."/>
            <person name="Cai H."/>
            <person name="Collins K."/>
            <person name="Stewart B.A."/>
            <person name="Lee S.R."/>
            <person name="Wilamowska K."/>
            <person name="Weinberg Z."/>
            <person name="Ruzzo W.L."/>
            <person name="Wloga D."/>
            <person name="Gaertig J."/>
            <person name="Frankel J."/>
            <person name="Tsao C.-C."/>
            <person name="Gorovsky M.A."/>
            <person name="Keeling P.J."/>
            <person name="Waller R.F."/>
            <person name="Patron N.J."/>
            <person name="Cherry J.M."/>
            <person name="Stover N.A."/>
            <person name="Krieger C.J."/>
            <person name="del Toro C."/>
            <person name="Ryder H.F."/>
            <person name="Williamson S.C."/>
            <person name="Barbeau R.A."/>
            <person name="Hamilton E.P."/>
            <person name="Orias E."/>
        </authorList>
    </citation>
    <scope>NUCLEOTIDE SEQUENCE [LARGE SCALE GENOMIC DNA]</scope>
    <source>
        <strain evidence="2">SB210</strain>
    </source>
</reference>
<gene>
    <name evidence="1" type="ORF">TTHERM_00627290</name>
</gene>
<dbReference type="OrthoDB" id="300923at2759"/>
<proteinExistence type="predicted"/>
<dbReference type="KEGG" id="tet:TTHERM_00627290"/>
<dbReference type="GeneID" id="7846233"/>
<dbReference type="EMBL" id="GG662641">
    <property type="protein sequence ID" value="EAR99269.2"/>
    <property type="molecule type" value="Genomic_DNA"/>
</dbReference>